<dbReference type="GO" id="GO:0009277">
    <property type="term" value="C:fungal-type cell wall"/>
    <property type="evidence" value="ECO:0007669"/>
    <property type="project" value="InterPro"/>
</dbReference>
<name>A0A3N4JRP9_9PEZI</name>
<dbReference type="GO" id="GO:0005199">
    <property type="term" value="F:structural constituent of cell wall"/>
    <property type="evidence" value="ECO:0007669"/>
    <property type="project" value="InterPro"/>
</dbReference>
<dbReference type="Pfam" id="PF01185">
    <property type="entry name" value="Hydrophobin"/>
    <property type="match status" value="1"/>
</dbReference>
<dbReference type="EMBL" id="ML120385">
    <property type="protein sequence ID" value="RPA99688.1"/>
    <property type="molecule type" value="Genomic_DNA"/>
</dbReference>
<keyword evidence="4" id="KW-1185">Reference proteome</keyword>
<evidence type="ECO:0000256" key="2">
    <source>
        <dbReference type="RuleBase" id="RU365009"/>
    </source>
</evidence>
<keyword evidence="2" id="KW-0134">Cell wall</keyword>
<evidence type="ECO:0000313" key="4">
    <source>
        <dbReference type="Proteomes" id="UP000276215"/>
    </source>
</evidence>
<organism evidence="3 4">
    <name type="scientific">Choiromyces venosus 120613-1</name>
    <dbReference type="NCBI Taxonomy" id="1336337"/>
    <lineage>
        <taxon>Eukaryota</taxon>
        <taxon>Fungi</taxon>
        <taxon>Dikarya</taxon>
        <taxon>Ascomycota</taxon>
        <taxon>Pezizomycotina</taxon>
        <taxon>Pezizomycetes</taxon>
        <taxon>Pezizales</taxon>
        <taxon>Tuberaceae</taxon>
        <taxon>Choiromyces</taxon>
    </lineage>
</organism>
<dbReference type="AlphaFoldDB" id="A0A3N4JRP9"/>
<protein>
    <recommendedName>
        <fullName evidence="2">Hydrophobin</fullName>
    </recommendedName>
</protein>
<sequence>MVAIKSLAILLFAAAVTASPIAGGDGHGNTNVNAQDNSKRCPKQEQKMFCCNDASDSKATGIFSGVLSNIAVKCNMVPVNVIAVDAVSGQSACNAKAACCTSEQDQEGLVNLATGCVAVAGAN</sequence>
<gene>
    <name evidence="3" type="ORF">L873DRAFT_1767005</name>
</gene>
<dbReference type="SMART" id="SM00075">
    <property type="entry name" value="HYDRO"/>
    <property type="match status" value="1"/>
</dbReference>
<evidence type="ECO:0000313" key="3">
    <source>
        <dbReference type="EMBL" id="RPA99688.1"/>
    </source>
</evidence>
<proteinExistence type="inferred from homology"/>
<keyword evidence="2" id="KW-0964">Secreted</keyword>
<accession>A0A3N4JRP9</accession>
<comment type="similarity">
    <text evidence="2">Belongs to the fungal hydrophobin family.</text>
</comment>
<evidence type="ECO:0000256" key="1">
    <source>
        <dbReference type="ARBA" id="ARBA00023157"/>
    </source>
</evidence>
<dbReference type="OrthoDB" id="5453207at2759"/>
<comment type="subcellular location">
    <subcellularLocation>
        <location evidence="2">Secreted</location>
        <location evidence="2">Cell wall</location>
    </subcellularLocation>
</comment>
<feature type="signal peptide" evidence="2">
    <location>
        <begin position="1"/>
        <end position="18"/>
    </location>
</feature>
<feature type="chain" id="PRO_5017844896" description="Hydrophobin" evidence="2">
    <location>
        <begin position="19"/>
        <end position="123"/>
    </location>
</feature>
<dbReference type="Proteomes" id="UP000276215">
    <property type="component" value="Unassembled WGS sequence"/>
</dbReference>
<dbReference type="InterPro" id="IPR001338">
    <property type="entry name" value="Class_I_Hydrophobin"/>
</dbReference>
<reference evidence="3 4" key="1">
    <citation type="journal article" date="2018" name="Nat. Ecol. Evol.">
        <title>Pezizomycetes genomes reveal the molecular basis of ectomycorrhizal truffle lifestyle.</title>
        <authorList>
            <person name="Murat C."/>
            <person name="Payen T."/>
            <person name="Noel B."/>
            <person name="Kuo A."/>
            <person name="Morin E."/>
            <person name="Chen J."/>
            <person name="Kohler A."/>
            <person name="Krizsan K."/>
            <person name="Balestrini R."/>
            <person name="Da Silva C."/>
            <person name="Montanini B."/>
            <person name="Hainaut M."/>
            <person name="Levati E."/>
            <person name="Barry K.W."/>
            <person name="Belfiori B."/>
            <person name="Cichocki N."/>
            <person name="Clum A."/>
            <person name="Dockter R.B."/>
            <person name="Fauchery L."/>
            <person name="Guy J."/>
            <person name="Iotti M."/>
            <person name="Le Tacon F."/>
            <person name="Lindquist E.A."/>
            <person name="Lipzen A."/>
            <person name="Malagnac F."/>
            <person name="Mello A."/>
            <person name="Molinier V."/>
            <person name="Miyauchi S."/>
            <person name="Poulain J."/>
            <person name="Riccioni C."/>
            <person name="Rubini A."/>
            <person name="Sitrit Y."/>
            <person name="Splivallo R."/>
            <person name="Traeger S."/>
            <person name="Wang M."/>
            <person name="Zifcakova L."/>
            <person name="Wipf D."/>
            <person name="Zambonelli A."/>
            <person name="Paolocci F."/>
            <person name="Nowrousian M."/>
            <person name="Ottonello S."/>
            <person name="Baldrian P."/>
            <person name="Spatafora J.W."/>
            <person name="Henrissat B."/>
            <person name="Nagy L.G."/>
            <person name="Aury J.M."/>
            <person name="Wincker P."/>
            <person name="Grigoriev I.V."/>
            <person name="Bonfante P."/>
            <person name="Martin F.M."/>
        </authorList>
    </citation>
    <scope>NUCLEOTIDE SEQUENCE [LARGE SCALE GENOMIC DNA]</scope>
    <source>
        <strain evidence="3 4">120613-1</strain>
    </source>
</reference>
<keyword evidence="2" id="KW-0732">Signal</keyword>
<keyword evidence="1 2" id="KW-1015">Disulfide bond</keyword>